<dbReference type="SMART" id="SM00979">
    <property type="entry name" value="TIFY"/>
    <property type="match status" value="1"/>
</dbReference>
<dbReference type="AlphaFoldDB" id="A0A5E4EW06"/>
<comment type="similarity">
    <text evidence="1 2">Belongs to the TIFY/JAZ family.</text>
</comment>
<keyword evidence="2" id="KW-0539">Nucleus</keyword>
<dbReference type="InterPro" id="IPR040390">
    <property type="entry name" value="TIFY/JAZ"/>
</dbReference>
<feature type="domain" description="Tify" evidence="4">
    <location>
        <begin position="171"/>
        <end position="205"/>
    </location>
</feature>
<evidence type="ECO:0000256" key="2">
    <source>
        <dbReference type="RuleBase" id="RU369065"/>
    </source>
</evidence>
<evidence type="ECO:0000256" key="3">
    <source>
        <dbReference type="SAM" id="MobiDB-lite"/>
    </source>
</evidence>
<sequence>MNPVPLLRPLSLSPSYLEKNPLPPCHSSRSSNLPNIPPNKQFSKQFASMSRATVELDFFGMDQHRDPSSPSKSQFQKFLHRQRSFRGIQNAMYKIKPQVLKSVIASGSVLLNHHQHGSETPMTSRKSFSVPSSPKAEQIPFPSLPVYIPTGTSVSPFMPAPAAAAAASEKLEETTTPLTIFYNGTVSVFDVPRDKAESLLKLALEGNSAKAAESALAVDSKLALHSSDQQQLLDPLDGDLPIARRKSLQRFLEKRKERSEFLVSDDAFRPPEITKPMNVVNNMIPEPKCTKGLLVSLSYFVGIIAGSKSIGFVHKINRFQFLKIWVSGLNASGVVQESIAQHALQLFAKMWHLVVLCNGVAVSATEEFDVVRRQAISTINEAGVFTPSAGIWKTPVNGAIKINFDAAWKNHEAGLDVVMRDQNKDFCYGFASKRCCNSALNAETEAAIEALRCTRLRGYSKLVMESDSKVLIDNIKNGVGSLVEQIARFM</sequence>
<feature type="compositionally biased region" description="Polar residues" evidence="3">
    <location>
        <begin position="27"/>
        <end position="41"/>
    </location>
</feature>
<dbReference type="InterPro" id="IPR002156">
    <property type="entry name" value="RNaseH_domain"/>
</dbReference>
<dbReference type="Gramene" id="VVA19937">
    <property type="protein sequence ID" value="VVA19937"/>
    <property type="gene ID" value="Prudul26B008704"/>
</dbReference>
<dbReference type="CDD" id="cd06222">
    <property type="entry name" value="RNase_H_like"/>
    <property type="match status" value="1"/>
</dbReference>
<evidence type="ECO:0000313" key="5">
    <source>
        <dbReference type="EMBL" id="VVA19937.1"/>
    </source>
</evidence>
<dbReference type="Gene3D" id="3.30.420.10">
    <property type="entry name" value="Ribonuclease H-like superfamily/Ribonuclease H"/>
    <property type="match status" value="1"/>
</dbReference>
<comment type="subcellular location">
    <subcellularLocation>
        <location evidence="2">Nucleus</location>
    </subcellularLocation>
</comment>
<organism evidence="5 6">
    <name type="scientific">Prunus dulcis</name>
    <name type="common">Almond</name>
    <name type="synonym">Amygdalus dulcis</name>
    <dbReference type="NCBI Taxonomy" id="3755"/>
    <lineage>
        <taxon>Eukaryota</taxon>
        <taxon>Viridiplantae</taxon>
        <taxon>Streptophyta</taxon>
        <taxon>Embryophyta</taxon>
        <taxon>Tracheophyta</taxon>
        <taxon>Spermatophyta</taxon>
        <taxon>Magnoliopsida</taxon>
        <taxon>eudicotyledons</taxon>
        <taxon>Gunneridae</taxon>
        <taxon>Pentapetalae</taxon>
        <taxon>rosids</taxon>
        <taxon>fabids</taxon>
        <taxon>Rosales</taxon>
        <taxon>Rosaceae</taxon>
        <taxon>Amygdaloideae</taxon>
        <taxon>Amygdaleae</taxon>
        <taxon>Prunus</taxon>
    </lineage>
</organism>
<reference evidence="6" key="1">
    <citation type="journal article" date="2020" name="Plant J.">
        <title>Transposons played a major role in the diversification between the closely related almond and peach genomes: results from the almond genome sequence.</title>
        <authorList>
            <person name="Alioto T."/>
            <person name="Alexiou K.G."/>
            <person name="Bardil A."/>
            <person name="Barteri F."/>
            <person name="Castanera R."/>
            <person name="Cruz F."/>
            <person name="Dhingra A."/>
            <person name="Duval H."/>
            <person name="Fernandez I Marti A."/>
            <person name="Frias L."/>
            <person name="Galan B."/>
            <person name="Garcia J.L."/>
            <person name="Howad W."/>
            <person name="Gomez-Garrido J."/>
            <person name="Gut M."/>
            <person name="Julca I."/>
            <person name="Morata J."/>
            <person name="Puigdomenech P."/>
            <person name="Ribeca P."/>
            <person name="Rubio Cabetas M.J."/>
            <person name="Vlasova A."/>
            <person name="Wirthensohn M."/>
            <person name="Garcia-Mas J."/>
            <person name="Gabaldon T."/>
            <person name="Casacuberta J.M."/>
            <person name="Arus P."/>
        </authorList>
    </citation>
    <scope>NUCLEOTIDE SEQUENCE [LARGE SCALE GENOMIC DNA]</scope>
    <source>
        <strain evidence="6">cv. Texas</strain>
    </source>
</reference>
<feature type="region of interest" description="Disordered" evidence="3">
    <location>
        <begin position="114"/>
        <end position="134"/>
    </location>
</feature>
<dbReference type="InParanoid" id="A0A5E4EW06"/>
<dbReference type="Pfam" id="PF13456">
    <property type="entry name" value="RVT_3"/>
    <property type="match status" value="1"/>
</dbReference>
<dbReference type="SUPFAM" id="SSF53098">
    <property type="entry name" value="Ribonuclease H-like"/>
    <property type="match status" value="1"/>
</dbReference>
<dbReference type="GO" id="GO:0005634">
    <property type="term" value="C:nucleus"/>
    <property type="evidence" value="ECO:0007669"/>
    <property type="project" value="UniProtKB-SubCell"/>
</dbReference>
<keyword evidence="2" id="KW-1184">Jasmonic acid signaling pathway</keyword>
<dbReference type="GO" id="GO:0031347">
    <property type="term" value="P:regulation of defense response"/>
    <property type="evidence" value="ECO:0007669"/>
    <property type="project" value="UniProtKB-UniRule"/>
</dbReference>
<dbReference type="GO" id="GO:0004523">
    <property type="term" value="F:RNA-DNA hybrid ribonuclease activity"/>
    <property type="evidence" value="ECO:0007669"/>
    <property type="project" value="InterPro"/>
</dbReference>
<accession>A0A5E4EW06</accession>
<dbReference type="PANTHER" id="PTHR33077">
    <property type="entry name" value="PROTEIN TIFY 4A-RELATED-RELATED"/>
    <property type="match status" value="1"/>
</dbReference>
<dbReference type="InterPro" id="IPR044730">
    <property type="entry name" value="RNase_H-like_dom_plant"/>
</dbReference>
<proteinExistence type="inferred from homology"/>
<evidence type="ECO:0000313" key="6">
    <source>
        <dbReference type="Proteomes" id="UP000327085"/>
    </source>
</evidence>
<feature type="region of interest" description="Disordered" evidence="3">
    <location>
        <begin position="18"/>
        <end position="41"/>
    </location>
</feature>
<dbReference type="InterPro" id="IPR010399">
    <property type="entry name" value="Tify_dom"/>
</dbReference>
<dbReference type="PANTHER" id="PTHR33077:SF5">
    <property type="entry name" value="PROTEIN TIFY 9"/>
    <property type="match status" value="1"/>
</dbReference>
<dbReference type="GO" id="GO:0003676">
    <property type="term" value="F:nucleic acid binding"/>
    <property type="evidence" value="ECO:0007669"/>
    <property type="project" value="InterPro"/>
</dbReference>
<dbReference type="Pfam" id="PF09425">
    <property type="entry name" value="Jas_motif"/>
    <property type="match status" value="1"/>
</dbReference>
<dbReference type="Proteomes" id="UP000327085">
    <property type="component" value="Chromosome 1"/>
</dbReference>
<comment type="function">
    <text evidence="2">Repressor of jasmonate responses.</text>
</comment>
<protein>
    <recommendedName>
        <fullName evidence="2">Protein TIFY</fullName>
    </recommendedName>
    <alternativeName>
        <fullName evidence="2">Jasmonate ZIM domain-containing protein</fullName>
    </alternativeName>
</protein>
<dbReference type="GO" id="GO:2000022">
    <property type="term" value="P:regulation of jasmonic acid mediated signaling pathway"/>
    <property type="evidence" value="ECO:0007669"/>
    <property type="project" value="UniProtKB-UniRule"/>
</dbReference>
<evidence type="ECO:0000259" key="4">
    <source>
        <dbReference type="PROSITE" id="PS51320"/>
    </source>
</evidence>
<dbReference type="InterPro" id="IPR036397">
    <property type="entry name" value="RNaseH_sf"/>
</dbReference>
<dbReference type="PROSITE" id="PS51320">
    <property type="entry name" value="TIFY"/>
    <property type="match status" value="1"/>
</dbReference>
<feature type="compositionally biased region" description="Polar residues" evidence="3">
    <location>
        <begin position="118"/>
        <end position="132"/>
    </location>
</feature>
<comment type="domain">
    <text evidence="2">The jas domain is required for interaction with COI1.</text>
</comment>
<evidence type="ECO:0000256" key="1">
    <source>
        <dbReference type="ARBA" id="ARBA00008614"/>
    </source>
</evidence>
<dbReference type="InterPro" id="IPR018467">
    <property type="entry name" value="CCT_CS"/>
</dbReference>
<dbReference type="EMBL" id="CABIKO010000040">
    <property type="protein sequence ID" value="VVA19937.1"/>
    <property type="molecule type" value="Genomic_DNA"/>
</dbReference>
<dbReference type="Pfam" id="PF06200">
    <property type="entry name" value="tify"/>
    <property type="match status" value="1"/>
</dbReference>
<dbReference type="InterPro" id="IPR012337">
    <property type="entry name" value="RNaseH-like_sf"/>
</dbReference>
<gene>
    <name evidence="5" type="ORF">ALMOND_2B008704</name>
</gene>
<dbReference type="GO" id="GO:0009611">
    <property type="term" value="P:response to wounding"/>
    <property type="evidence" value="ECO:0007669"/>
    <property type="project" value="UniProtKB-UniRule"/>
</dbReference>
<name>A0A5E4EW06_PRUDU</name>